<keyword evidence="2" id="KW-1185">Reference proteome</keyword>
<organism evidence="1 2">
    <name type="scientific">Variovorax humicola</name>
    <dbReference type="NCBI Taxonomy" id="1769758"/>
    <lineage>
        <taxon>Bacteria</taxon>
        <taxon>Pseudomonadati</taxon>
        <taxon>Pseudomonadota</taxon>
        <taxon>Betaproteobacteria</taxon>
        <taxon>Burkholderiales</taxon>
        <taxon>Comamonadaceae</taxon>
        <taxon>Variovorax</taxon>
    </lineage>
</organism>
<dbReference type="RefSeq" id="WP_340367814.1">
    <property type="nucleotide sequence ID" value="NZ_JBBKZV010000041.1"/>
</dbReference>
<accession>A0ABU8WA08</accession>
<sequence>MEKDSASAIDEAVKRVVDVYGYDGAASKTIEELVRDSMSLLDDTAEVESDIESILMLNVWWTLEVSGDSPFEEEGFPQSPLILATHLNGWYGFQLSMRFGAPRGKVIWYVDVIEGSVYAAHCDAHRQPERFVERPVFSSLEAFRRAESDFSAVGRALLDRQEGVIEEAELARIVDRFKAENKALVSAFPDHFAKRGIVGAPEPSPPTAPQVRAIANMAACTELAERLVASGLGKSKKPMALLDLDERDAPRLHANMLGLVELGRAADAHTLAERVKAEALGVPLTRRWADRVLAGKVGPLG</sequence>
<dbReference type="EMBL" id="JBBKZV010000041">
    <property type="protein sequence ID" value="MEJ8826778.1"/>
    <property type="molecule type" value="Genomic_DNA"/>
</dbReference>
<comment type="caution">
    <text evidence="1">The sequence shown here is derived from an EMBL/GenBank/DDBJ whole genome shotgun (WGS) entry which is preliminary data.</text>
</comment>
<evidence type="ECO:0000313" key="2">
    <source>
        <dbReference type="Proteomes" id="UP001363010"/>
    </source>
</evidence>
<dbReference type="Proteomes" id="UP001363010">
    <property type="component" value="Unassembled WGS sequence"/>
</dbReference>
<gene>
    <name evidence="1" type="ORF">WKW80_33025</name>
</gene>
<proteinExistence type="predicted"/>
<name>A0ABU8WA08_9BURK</name>
<reference evidence="1 2" key="1">
    <citation type="submission" date="2024-03" db="EMBL/GenBank/DDBJ databases">
        <title>Novel species of the genus Variovorax.</title>
        <authorList>
            <person name="Liu Q."/>
            <person name="Xin Y.-H."/>
        </authorList>
    </citation>
    <scope>NUCLEOTIDE SEQUENCE [LARGE SCALE GENOMIC DNA]</scope>
    <source>
        <strain evidence="1 2">KACC 18501</strain>
    </source>
</reference>
<protein>
    <submittedName>
        <fullName evidence="1">Uncharacterized protein</fullName>
    </submittedName>
</protein>
<evidence type="ECO:0000313" key="1">
    <source>
        <dbReference type="EMBL" id="MEJ8826778.1"/>
    </source>
</evidence>